<organism evidence="2 3">
    <name type="scientific">Blastococcus jejuensis</name>
    <dbReference type="NCBI Taxonomy" id="351224"/>
    <lineage>
        <taxon>Bacteria</taxon>
        <taxon>Bacillati</taxon>
        <taxon>Actinomycetota</taxon>
        <taxon>Actinomycetes</taxon>
        <taxon>Geodermatophilales</taxon>
        <taxon>Geodermatophilaceae</taxon>
        <taxon>Blastococcus</taxon>
    </lineage>
</organism>
<evidence type="ECO:0000313" key="2">
    <source>
        <dbReference type="EMBL" id="GAA3165043.1"/>
    </source>
</evidence>
<name>A0ABP6P2D8_9ACTN</name>
<feature type="compositionally biased region" description="Basic and acidic residues" evidence="1">
    <location>
        <begin position="79"/>
        <end position="90"/>
    </location>
</feature>
<dbReference type="EMBL" id="BAAAVV010000003">
    <property type="protein sequence ID" value="GAA3165043.1"/>
    <property type="molecule type" value="Genomic_DNA"/>
</dbReference>
<evidence type="ECO:0000256" key="1">
    <source>
        <dbReference type="SAM" id="MobiDB-lite"/>
    </source>
</evidence>
<accession>A0ABP6P2D8</accession>
<evidence type="ECO:0000313" key="3">
    <source>
        <dbReference type="Proteomes" id="UP001499924"/>
    </source>
</evidence>
<dbReference type="Proteomes" id="UP001499924">
    <property type="component" value="Unassembled WGS sequence"/>
</dbReference>
<reference evidence="3" key="1">
    <citation type="journal article" date="2019" name="Int. J. Syst. Evol. Microbiol.">
        <title>The Global Catalogue of Microorganisms (GCM) 10K type strain sequencing project: providing services to taxonomists for standard genome sequencing and annotation.</title>
        <authorList>
            <consortium name="The Broad Institute Genomics Platform"/>
            <consortium name="The Broad Institute Genome Sequencing Center for Infectious Disease"/>
            <person name="Wu L."/>
            <person name="Ma J."/>
        </authorList>
    </citation>
    <scope>NUCLEOTIDE SEQUENCE [LARGE SCALE GENOMIC DNA]</scope>
    <source>
        <strain evidence="3">JCM 15614</strain>
    </source>
</reference>
<feature type="region of interest" description="Disordered" evidence="1">
    <location>
        <begin position="31"/>
        <end position="98"/>
    </location>
</feature>
<feature type="compositionally biased region" description="Basic and acidic residues" evidence="1">
    <location>
        <begin position="31"/>
        <end position="48"/>
    </location>
</feature>
<keyword evidence="3" id="KW-1185">Reference proteome</keyword>
<proteinExistence type="predicted"/>
<gene>
    <name evidence="2" type="ORF">GCM10010531_16820</name>
</gene>
<sequence length="112" mass="11851">MPGGATLPRCWVDELALLPLVMPLAPARTLQHADVRGHGGARDGDGRRNLRHSRRRFTQAADDRADPGVLEGAHPGRAVHREAGDSRDSAIDGDQIAGPQVTSGSALIFTVS</sequence>
<comment type="caution">
    <text evidence="2">The sequence shown here is derived from an EMBL/GenBank/DDBJ whole genome shotgun (WGS) entry which is preliminary data.</text>
</comment>
<protein>
    <submittedName>
        <fullName evidence="2">Uncharacterized protein</fullName>
    </submittedName>
</protein>